<evidence type="ECO:0000313" key="2">
    <source>
        <dbReference type="EMBL" id="CRH06572.1"/>
    </source>
</evidence>
<protein>
    <submittedName>
        <fullName evidence="2">Uncharacterized protein</fullName>
    </submittedName>
</protein>
<gene>
    <name evidence="2" type="ORF">MAGMO_2413</name>
</gene>
<dbReference type="AlphaFoldDB" id="A0A1S7LHZ7"/>
<accession>A0A1S7LHZ7</accession>
<organism evidence="2">
    <name type="scientific">Magnetococcus massalia (strain MO-1)</name>
    <dbReference type="NCBI Taxonomy" id="451514"/>
    <lineage>
        <taxon>Bacteria</taxon>
        <taxon>Pseudomonadati</taxon>
        <taxon>Pseudomonadota</taxon>
        <taxon>Magnetococcia</taxon>
        <taxon>Magnetococcales</taxon>
        <taxon>Magnetococcaceae</taxon>
        <taxon>Magnetococcus</taxon>
    </lineage>
</organism>
<name>A0A1S7LHZ7_MAGMO</name>
<reference evidence="2" key="1">
    <citation type="submission" date="2015-04" db="EMBL/GenBank/DDBJ databases">
        <authorList>
            <person name="Syromyatnikov M.Y."/>
            <person name="Popov V.N."/>
        </authorList>
    </citation>
    <scope>NUCLEOTIDE SEQUENCE</scope>
    <source>
        <strain evidence="2">MO-1</strain>
    </source>
</reference>
<proteinExistence type="predicted"/>
<feature type="region of interest" description="Disordered" evidence="1">
    <location>
        <begin position="111"/>
        <end position="133"/>
    </location>
</feature>
<feature type="compositionally biased region" description="Low complexity" evidence="1">
    <location>
        <begin position="116"/>
        <end position="133"/>
    </location>
</feature>
<dbReference type="EMBL" id="LO017727">
    <property type="protein sequence ID" value="CRH06572.1"/>
    <property type="molecule type" value="Genomic_DNA"/>
</dbReference>
<sequence>MMAMGRLIQKGCGELSYHVRKFTVGEIYEFFNKAVDAQATEPDWVGNVLFEDVTLQDILTFTDLTKEQIHAMEPEMLDTIIAAIKEENPHFFAACQRLEEAGKRLNQVLITPNEESANSNGPSSRLSSSDTPV</sequence>
<evidence type="ECO:0000256" key="1">
    <source>
        <dbReference type="SAM" id="MobiDB-lite"/>
    </source>
</evidence>